<dbReference type="Proteomes" id="UP001056384">
    <property type="component" value="Chromosome 12"/>
</dbReference>
<protein>
    <submittedName>
        <fullName evidence="2">Tetratricopeptide-like helical domain superfamily</fullName>
    </submittedName>
</protein>
<evidence type="ECO:0000256" key="1">
    <source>
        <dbReference type="SAM" id="MobiDB-lite"/>
    </source>
</evidence>
<dbReference type="InterPro" id="IPR011990">
    <property type="entry name" value="TPR-like_helical_dom_sf"/>
</dbReference>
<feature type="compositionally biased region" description="Polar residues" evidence="1">
    <location>
        <begin position="901"/>
        <end position="918"/>
    </location>
</feature>
<sequence length="1181" mass="129066">MDPLQIASVAAVLVKSAWSVGQSLYLFGHDVTNIDQTVAGLAIEVQTLGRACALVEGRLKDIVGNHDTDAGKAEMGHEKIWFYLQSLVQDTQATIDQLEHAIRSVRREGKNLPAQMWRQFKLDLNAKDIAEARDRIRSHTASLQIALQTITIEIFYLKPQKADQQLRTLLSYAMESIEHLRNLSAEQQGTGNDRKAKEQELLALGQATVSNAESLYAASIAAGSFVGDSVSAEHTPRTKEWITDLYEIDKVACTARHTMQALSSKASTDNNASSVFDNNSVPTSTAVTDYTDLGPERVDSPNVDYDSDDEFSIEAAQTALKEGRLSFQSEDYVAAGSYLKEALKMVRELPIRRQSICDTWELRYMLSICTYHTQEAVDAKADLLSLVDLASRSAIRSDEQLGQACDASHFLAIVCIRLGDIEEARIHSSNALKRRQRLLGKAHSRSYVSLSLMAKVTELSGNEARARIYTQMIPAEDREAVVDEIDRLALPAAVQPLAEGHRVPHTRVEATDASPDLRVPQVSKAMLDADGIRSGYEGQRHKVELEQLPGTQHIAVRGPPPAPQRSGECQAFENECTDAFELDAENNTVVADLNSNSRGRSIESETQIVHNAVASDSAETRQPTKVVLDPTYLAVPERSPHSSQAESRRRSKSRETRGVPTEKPAPLIDRVEGKPLPTSMTPGQDLDNDSADIRTRSKSAPPLPLQPPKSGVTRVEQTRRHGYSLATLTQIKMIEELDESHPSALQAADNLRPVSTPPTRKAPMLIDRVQGMALPSNWLATPSKMASQAASLAAMKRIRSADSPGPAQRSAPELQKPIPIQPVPEQTHLDVSKAVPFVDTLRRQSLQQPVSSDSSLWVSPTHIPGALISRKRRDSQGPILALQSTMVDETPKNGPRKITRATGNGKPNTNVKGFNSTDELSRGRQTRLSDAQAETNRIAAPRVTQDVRSLQKRLSDLQQVLRQAEVEDIGPSLMATACLHASVAYTRDALSQLEQHSQDTSTSTFRAQLAHDKAENHLATALNELQSIPRLAQTLNIQERQKSVSSTPVLTLFSQSALDRLMNKPAKPTSLELSISFTGSNAGLLCFTLFDGLSSNGGKLCRSLITATKAKPGLVGSGFSYANNGCLCFSYQQDSFIVTEPPTRLVTSTGILLGQLSSGFDTARRMFDSEIQSLTIISAAS</sequence>
<dbReference type="Gene3D" id="1.25.40.10">
    <property type="entry name" value="Tetratricopeptide repeat domain"/>
    <property type="match status" value="1"/>
</dbReference>
<evidence type="ECO:0000313" key="2">
    <source>
        <dbReference type="EMBL" id="USW59382.1"/>
    </source>
</evidence>
<accession>A0A9Q9B8R6</accession>
<feature type="region of interest" description="Disordered" evidence="1">
    <location>
        <begin position="889"/>
        <end position="923"/>
    </location>
</feature>
<keyword evidence="3" id="KW-1185">Reference proteome</keyword>
<name>A0A9Q9B8R6_9PEZI</name>
<gene>
    <name evidence="2" type="ORF">Slin15195_G127010</name>
</gene>
<dbReference type="AlphaFoldDB" id="A0A9Q9B8R6"/>
<feature type="region of interest" description="Disordered" evidence="1">
    <location>
        <begin position="286"/>
        <end position="306"/>
    </location>
</feature>
<dbReference type="SUPFAM" id="SSF48452">
    <property type="entry name" value="TPR-like"/>
    <property type="match status" value="1"/>
</dbReference>
<feature type="region of interest" description="Disordered" evidence="1">
    <location>
        <begin position="630"/>
        <end position="717"/>
    </location>
</feature>
<organism evidence="2 3">
    <name type="scientific">Septoria linicola</name>
    <dbReference type="NCBI Taxonomy" id="215465"/>
    <lineage>
        <taxon>Eukaryota</taxon>
        <taxon>Fungi</taxon>
        <taxon>Dikarya</taxon>
        <taxon>Ascomycota</taxon>
        <taxon>Pezizomycotina</taxon>
        <taxon>Dothideomycetes</taxon>
        <taxon>Dothideomycetidae</taxon>
        <taxon>Mycosphaerellales</taxon>
        <taxon>Mycosphaerellaceae</taxon>
        <taxon>Septoria</taxon>
    </lineage>
</organism>
<dbReference type="EMBL" id="CP099429">
    <property type="protein sequence ID" value="USW59382.1"/>
    <property type="molecule type" value="Genomic_DNA"/>
</dbReference>
<evidence type="ECO:0000313" key="3">
    <source>
        <dbReference type="Proteomes" id="UP001056384"/>
    </source>
</evidence>
<proteinExistence type="predicted"/>
<reference evidence="2" key="1">
    <citation type="submission" date="2022-06" db="EMBL/GenBank/DDBJ databases">
        <title>Complete genome sequences of two strains of the flax pathogen Septoria linicola.</title>
        <authorList>
            <person name="Lapalu N."/>
            <person name="Simon A."/>
            <person name="Demenou B."/>
            <person name="Paumier D."/>
            <person name="Guillot M.-P."/>
            <person name="Gout L."/>
            <person name="Valade R."/>
        </authorList>
    </citation>
    <scope>NUCLEOTIDE SEQUENCE</scope>
    <source>
        <strain evidence="2">SE15195</strain>
    </source>
</reference>